<dbReference type="GO" id="GO:0005634">
    <property type="term" value="C:nucleus"/>
    <property type="evidence" value="ECO:0007669"/>
    <property type="project" value="TreeGrafter"/>
</dbReference>
<dbReference type="InterPro" id="IPR014756">
    <property type="entry name" value="Ig_E-set"/>
</dbReference>
<evidence type="ECO:0000313" key="3">
    <source>
        <dbReference type="Proteomes" id="UP000030746"/>
    </source>
</evidence>
<evidence type="ECO:0000313" key="2">
    <source>
        <dbReference type="EMBL" id="ESO85467.1"/>
    </source>
</evidence>
<evidence type="ECO:0000259" key="1">
    <source>
        <dbReference type="PROSITE" id="PS50254"/>
    </source>
</evidence>
<dbReference type="SMART" id="SM00429">
    <property type="entry name" value="IPT"/>
    <property type="match status" value="1"/>
</dbReference>
<dbReference type="GO" id="GO:0033554">
    <property type="term" value="P:cellular response to stress"/>
    <property type="evidence" value="ECO:0007669"/>
    <property type="project" value="TreeGrafter"/>
</dbReference>
<dbReference type="GO" id="GO:0007249">
    <property type="term" value="P:canonical NF-kappaB signal transduction"/>
    <property type="evidence" value="ECO:0007669"/>
    <property type="project" value="TreeGrafter"/>
</dbReference>
<dbReference type="InterPro" id="IPR002909">
    <property type="entry name" value="IPT_dom"/>
</dbReference>
<dbReference type="GO" id="GO:0034097">
    <property type="term" value="P:response to cytokine"/>
    <property type="evidence" value="ECO:0007669"/>
    <property type="project" value="TreeGrafter"/>
</dbReference>
<dbReference type="InterPro" id="IPR011539">
    <property type="entry name" value="RHD_DNA_bind_dom"/>
</dbReference>
<dbReference type="InterPro" id="IPR000451">
    <property type="entry name" value="NFkB/Dor"/>
</dbReference>
<dbReference type="Proteomes" id="UP000030746">
    <property type="component" value="Unassembled WGS sequence"/>
</dbReference>
<dbReference type="InterPro" id="IPR008967">
    <property type="entry name" value="p53-like_TF_DNA-bd_sf"/>
</dbReference>
<protein>
    <recommendedName>
        <fullName evidence="1">RHD domain-containing protein</fullName>
    </recommendedName>
</protein>
<dbReference type="KEGG" id="lgi:LOTGIDRAFT_107626"/>
<dbReference type="InterPro" id="IPR013783">
    <property type="entry name" value="Ig-like_fold"/>
</dbReference>
<dbReference type="InterPro" id="IPR032397">
    <property type="entry name" value="RHD_dimer"/>
</dbReference>
<dbReference type="GO" id="GO:0000978">
    <property type="term" value="F:RNA polymerase II cis-regulatory region sequence-specific DNA binding"/>
    <property type="evidence" value="ECO:0007669"/>
    <property type="project" value="TreeGrafter"/>
</dbReference>
<dbReference type="CDD" id="cd01177">
    <property type="entry name" value="IPT_NFkappaB"/>
    <property type="match status" value="1"/>
</dbReference>
<dbReference type="GO" id="GO:0005737">
    <property type="term" value="C:cytoplasm"/>
    <property type="evidence" value="ECO:0007669"/>
    <property type="project" value="InterPro"/>
</dbReference>
<dbReference type="GO" id="GO:0045087">
    <property type="term" value="P:innate immune response"/>
    <property type="evidence" value="ECO:0007669"/>
    <property type="project" value="TreeGrafter"/>
</dbReference>
<dbReference type="GO" id="GO:0038061">
    <property type="term" value="P:non-canonical NF-kappaB signal transduction"/>
    <property type="evidence" value="ECO:0007669"/>
    <property type="project" value="TreeGrafter"/>
</dbReference>
<dbReference type="FunFam" id="2.60.40.10:FF:000046">
    <property type="entry name" value="Nuclear factor NF-kappa-B p105 subunit"/>
    <property type="match status" value="1"/>
</dbReference>
<dbReference type="GO" id="GO:0045944">
    <property type="term" value="P:positive regulation of transcription by RNA polymerase II"/>
    <property type="evidence" value="ECO:0007669"/>
    <property type="project" value="TreeGrafter"/>
</dbReference>
<keyword evidence="3" id="KW-1185">Reference proteome</keyword>
<dbReference type="GeneID" id="20230246"/>
<dbReference type="GO" id="GO:0000981">
    <property type="term" value="F:DNA-binding transcription factor activity, RNA polymerase II-specific"/>
    <property type="evidence" value="ECO:0007669"/>
    <property type="project" value="TreeGrafter"/>
</dbReference>
<name>V3ZMD7_LOTGI</name>
<dbReference type="PROSITE" id="PS50254">
    <property type="entry name" value="REL_2"/>
    <property type="match status" value="1"/>
</dbReference>
<dbReference type="AlphaFoldDB" id="V3ZMD7"/>
<feature type="domain" description="RHD" evidence="1">
    <location>
        <begin position="7"/>
        <end position="178"/>
    </location>
</feature>
<sequence>MTEFIEPKVVIIEEPRQRGLRFRYQCEGRSAGSIPGQSSSAEKKTYPTIKIQNHRGPAIVVVSCVTKDSPHKPHPHALVGKDCKKGVCTVKVKDTSVISFPHLGIQCAKKKGIQESLDLRKSVNVDPFQTGFEFVNSSAEMSVVRLCFQVFLPDGSGKITKVLQPVVSQPIHDKKALNDLVICRVDKSSGRAKGGDEVFILCEKINKDDIGIKFYEERKDGTIEWEAFGEFGAGDVHRQYAIVFKTPEYRNCYINRPVQVFMQLHRPSDAETSEPINFIYMPDDPGKHIVVTVLGYFDSR</sequence>
<dbReference type="PANTHER" id="PTHR24169:SF25">
    <property type="entry name" value="DORSAL-RELATED IMMUNITY FACTOR DIF-RELATED"/>
    <property type="match status" value="1"/>
</dbReference>
<dbReference type="STRING" id="225164.V3ZMD7"/>
<dbReference type="SUPFAM" id="SSF81296">
    <property type="entry name" value="E set domains"/>
    <property type="match status" value="1"/>
</dbReference>
<dbReference type="PANTHER" id="PTHR24169">
    <property type="entry name" value="NUCLEAR FACTOR NF-KAPPA-B PROTEIN"/>
    <property type="match status" value="1"/>
</dbReference>
<dbReference type="HOGENOM" id="CLU_004343_3_0_1"/>
<dbReference type="Gene3D" id="2.60.40.10">
    <property type="entry name" value="Immunoglobulins"/>
    <property type="match status" value="1"/>
</dbReference>
<dbReference type="Gene3D" id="2.60.40.340">
    <property type="entry name" value="Rel homology domain (RHD), DNA-binding domain"/>
    <property type="match status" value="1"/>
</dbReference>
<gene>
    <name evidence="2" type="ORF">LOTGIDRAFT_107626</name>
</gene>
<proteinExistence type="predicted"/>
<dbReference type="PROSITE" id="PS01204">
    <property type="entry name" value="REL_1"/>
    <property type="match status" value="1"/>
</dbReference>
<dbReference type="PRINTS" id="PR00057">
    <property type="entry name" value="NFKBTNSCPFCT"/>
</dbReference>
<reference evidence="2 3" key="1">
    <citation type="journal article" date="2013" name="Nature">
        <title>Insights into bilaterian evolution from three spiralian genomes.</title>
        <authorList>
            <person name="Simakov O."/>
            <person name="Marletaz F."/>
            <person name="Cho S.J."/>
            <person name="Edsinger-Gonzales E."/>
            <person name="Havlak P."/>
            <person name="Hellsten U."/>
            <person name="Kuo D.H."/>
            <person name="Larsson T."/>
            <person name="Lv J."/>
            <person name="Arendt D."/>
            <person name="Savage R."/>
            <person name="Osoegawa K."/>
            <person name="de Jong P."/>
            <person name="Grimwood J."/>
            <person name="Chapman J.A."/>
            <person name="Shapiro H."/>
            <person name="Aerts A."/>
            <person name="Otillar R.P."/>
            <person name="Terry A.Y."/>
            <person name="Boore J.L."/>
            <person name="Grigoriev I.V."/>
            <person name="Lindberg D.R."/>
            <person name="Seaver E.C."/>
            <person name="Weisblat D.A."/>
            <person name="Putnam N.H."/>
            <person name="Rokhsar D.S."/>
        </authorList>
    </citation>
    <scope>NUCLEOTIDE SEQUENCE [LARGE SCALE GENOMIC DNA]</scope>
</reference>
<organism evidence="2 3">
    <name type="scientific">Lottia gigantea</name>
    <name type="common">Giant owl limpet</name>
    <dbReference type="NCBI Taxonomy" id="225164"/>
    <lineage>
        <taxon>Eukaryota</taxon>
        <taxon>Metazoa</taxon>
        <taxon>Spiralia</taxon>
        <taxon>Lophotrochozoa</taxon>
        <taxon>Mollusca</taxon>
        <taxon>Gastropoda</taxon>
        <taxon>Patellogastropoda</taxon>
        <taxon>Lottioidea</taxon>
        <taxon>Lottiidae</taxon>
        <taxon>Lottia</taxon>
    </lineage>
</organism>
<dbReference type="InterPro" id="IPR030492">
    <property type="entry name" value="RHD_CS"/>
</dbReference>
<dbReference type="InterPro" id="IPR033926">
    <property type="entry name" value="IPT_NFkappaB"/>
</dbReference>
<dbReference type="CTD" id="20230246"/>
<dbReference type="Pfam" id="PF00554">
    <property type="entry name" value="RHD_DNA_bind"/>
    <property type="match status" value="1"/>
</dbReference>
<dbReference type="SUPFAM" id="SSF49417">
    <property type="entry name" value="p53-like transcription factors"/>
    <property type="match status" value="1"/>
</dbReference>
<dbReference type="RefSeq" id="XP_009063713.1">
    <property type="nucleotide sequence ID" value="XM_009065465.1"/>
</dbReference>
<dbReference type="EMBL" id="KB203274">
    <property type="protein sequence ID" value="ESO85467.1"/>
    <property type="molecule type" value="Genomic_DNA"/>
</dbReference>
<dbReference type="OrthoDB" id="7881762at2759"/>
<dbReference type="Pfam" id="PF16179">
    <property type="entry name" value="RHD_dimer"/>
    <property type="match status" value="1"/>
</dbReference>
<accession>V3ZMD7</accession>
<dbReference type="InterPro" id="IPR037059">
    <property type="entry name" value="RHD_DNA_bind_dom_sf"/>
</dbReference>
<dbReference type="OMA" id="KGTCQGQ"/>